<dbReference type="InterPro" id="IPR029058">
    <property type="entry name" value="AB_hydrolase_fold"/>
</dbReference>
<dbReference type="EMBL" id="BOLY01000005">
    <property type="protein sequence ID" value="GIZ44976.1"/>
    <property type="molecule type" value="Genomic_DNA"/>
</dbReference>
<feature type="domain" description="AB hydrolase-1" evidence="2">
    <location>
        <begin position="48"/>
        <end position="189"/>
    </location>
</feature>
<feature type="chain" id="PRO_5040180930" description="AB hydrolase-1 domain-containing protein" evidence="1">
    <location>
        <begin position="23"/>
        <end position="330"/>
    </location>
</feature>
<keyword evidence="1" id="KW-0732">Signal</keyword>
<reference evidence="3 4" key="1">
    <citation type="submission" date="2021-01" db="EMBL/GenBank/DDBJ databases">
        <title>Cercospora kikuchii MAFF 305040 whole genome shotgun sequence.</title>
        <authorList>
            <person name="Kashiwa T."/>
            <person name="Suzuki T."/>
        </authorList>
    </citation>
    <scope>NUCLEOTIDE SEQUENCE [LARGE SCALE GENOMIC DNA]</scope>
    <source>
        <strain evidence="3 4">MAFF 305040</strain>
    </source>
</reference>
<dbReference type="GeneID" id="68293735"/>
<dbReference type="AlphaFoldDB" id="A0A9P3CMC2"/>
<keyword evidence="4" id="KW-1185">Reference proteome</keyword>
<dbReference type="Gene3D" id="3.40.50.1820">
    <property type="entry name" value="alpha/beta hydrolase"/>
    <property type="match status" value="1"/>
</dbReference>
<dbReference type="Proteomes" id="UP000825890">
    <property type="component" value="Unassembled WGS sequence"/>
</dbReference>
<evidence type="ECO:0000256" key="1">
    <source>
        <dbReference type="SAM" id="SignalP"/>
    </source>
</evidence>
<dbReference type="OrthoDB" id="9974421at2759"/>
<dbReference type="PANTHER" id="PTHR32015">
    <property type="entry name" value="FASTING INDUCED LIPASE"/>
    <property type="match status" value="1"/>
</dbReference>
<evidence type="ECO:0000313" key="4">
    <source>
        <dbReference type="Proteomes" id="UP000825890"/>
    </source>
</evidence>
<dbReference type="InterPro" id="IPR000073">
    <property type="entry name" value="AB_hydrolase_1"/>
</dbReference>
<dbReference type="Pfam" id="PF00561">
    <property type="entry name" value="Abhydrolase_1"/>
    <property type="match status" value="1"/>
</dbReference>
<gene>
    <name evidence="3" type="ORF">CKM354_000816000</name>
</gene>
<dbReference type="InterPro" id="IPR002918">
    <property type="entry name" value="Lipase_EstA/Esterase_EstB"/>
</dbReference>
<sequence length="330" mass="34870">MALLRSFLTALLCLFGSHTVTATSIQRRQDSSATHNNYACRSPFHPNPVIVLHGILANAYTGINALYDFLGTQGFCTFSATYGAFLPGVLPIDFGGVTSISQSSAEVAAFILKVLASTGASQVDIVGHSEGAFMALYVPKFYPYLQPYIRSIVAVGPPTHGTTISGIYEAAYIFGETSRRLIGDFFEAVGCGACDDLGPEGPAVIALNTGPIAQPEIRYTIIASQFDEIITPTTTAFVFEPGVINLYIQQYCPADASGHAREPYSPNIQAVVMNALNGFPAGPAVCSAGPDLITAITGVLAFSGGSDLNLFQELEQKFSDIVGGVGFIKK</sequence>
<evidence type="ECO:0000313" key="3">
    <source>
        <dbReference type="EMBL" id="GIZ44976.1"/>
    </source>
</evidence>
<dbReference type="RefSeq" id="XP_044659463.1">
    <property type="nucleotide sequence ID" value="XM_044803528.1"/>
</dbReference>
<accession>A0A9P3CMC2</accession>
<organism evidence="3 4">
    <name type="scientific">Cercospora kikuchii</name>
    <dbReference type="NCBI Taxonomy" id="84275"/>
    <lineage>
        <taxon>Eukaryota</taxon>
        <taxon>Fungi</taxon>
        <taxon>Dikarya</taxon>
        <taxon>Ascomycota</taxon>
        <taxon>Pezizomycotina</taxon>
        <taxon>Dothideomycetes</taxon>
        <taxon>Dothideomycetidae</taxon>
        <taxon>Mycosphaerellales</taxon>
        <taxon>Mycosphaerellaceae</taxon>
        <taxon>Cercospora</taxon>
    </lineage>
</organism>
<dbReference type="PANTHER" id="PTHR32015:SF1">
    <property type="entry name" value="LIPASE"/>
    <property type="match status" value="1"/>
</dbReference>
<dbReference type="GO" id="GO:0016298">
    <property type="term" value="F:lipase activity"/>
    <property type="evidence" value="ECO:0007669"/>
    <property type="project" value="TreeGrafter"/>
</dbReference>
<evidence type="ECO:0000259" key="2">
    <source>
        <dbReference type="Pfam" id="PF00561"/>
    </source>
</evidence>
<comment type="caution">
    <text evidence="3">The sequence shown here is derived from an EMBL/GenBank/DDBJ whole genome shotgun (WGS) entry which is preliminary data.</text>
</comment>
<name>A0A9P3CMC2_9PEZI</name>
<proteinExistence type="predicted"/>
<dbReference type="SUPFAM" id="SSF53474">
    <property type="entry name" value="alpha/beta-Hydrolases"/>
    <property type="match status" value="1"/>
</dbReference>
<feature type="signal peptide" evidence="1">
    <location>
        <begin position="1"/>
        <end position="22"/>
    </location>
</feature>
<protein>
    <recommendedName>
        <fullName evidence="2">AB hydrolase-1 domain-containing protein</fullName>
    </recommendedName>
</protein>
<dbReference type="GO" id="GO:0016042">
    <property type="term" value="P:lipid catabolic process"/>
    <property type="evidence" value="ECO:0007669"/>
    <property type="project" value="InterPro"/>
</dbReference>